<organism evidence="4 5">
    <name type="scientific">Chelativorans petroleitrophicus</name>
    <dbReference type="NCBI Taxonomy" id="2975484"/>
    <lineage>
        <taxon>Bacteria</taxon>
        <taxon>Pseudomonadati</taxon>
        <taxon>Pseudomonadota</taxon>
        <taxon>Alphaproteobacteria</taxon>
        <taxon>Hyphomicrobiales</taxon>
        <taxon>Phyllobacteriaceae</taxon>
        <taxon>Chelativorans</taxon>
    </lineage>
</organism>
<evidence type="ECO:0000256" key="1">
    <source>
        <dbReference type="ARBA" id="ARBA00006484"/>
    </source>
</evidence>
<comment type="caution">
    <text evidence="4">The sequence shown here is derived from an EMBL/GenBank/DDBJ whole genome shotgun (WGS) entry which is preliminary data.</text>
</comment>
<dbReference type="AlphaFoldDB" id="A0A9X2XBB0"/>
<evidence type="ECO:0000313" key="4">
    <source>
        <dbReference type="EMBL" id="MCT8991529.1"/>
    </source>
</evidence>
<evidence type="ECO:0000259" key="3">
    <source>
        <dbReference type="SMART" id="SM00822"/>
    </source>
</evidence>
<dbReference type="PRINTS" id="PR00080">
    <property type="entry name" value="SDRFAMILY"/>
</dbReference>
<accession>A0A9X2XBB0</accession>
<name>A0A9X2XBB0_9HYPH</name>
<dbReference type="PROSITE" id="PS00061">
    <property type="entry name" value="ADH_SHORT"/>
    <property type="match status" value="1"/>
</dbReference>
<dbReference type="InterPro" id="IPR036291">
    <property type="entry name" value="NAD(P)-bd_dom_sf"/>
</dbReference>
<evidence type="ECO:0000256" key="2">
    <source>
        <dbReference type="ARBA" id="ARBA00023002"/>
    </source>
</evidence>
<sequence length="261" mass="28079">MADVLPDPLEKYRTVSYRSLSGRHVLVTGGASGIGAEIVAAFRAQNAQVDFIDIDSDAGPTWAETTGSRFTFCDVTDIAALRTAIAKIQDASGPIDVLVNNAGKDDRHAMAEVEPDYWRRALALNLDHQFFATQAVAATMAERGQGSVIMLGSVSWMRGRPGLVGYTTAKAAINGLTKTLARELGPSGIRVNCIVPGAILTERQKKLWLTPELDRQFIELQALKFRLDGSHVARMALYLGSDESLGCTGANFVIDAGLVQN</sequence>
<dbReference type="InterPro" id="IPR057326">
    <property type="entry name" value="KR_dom"/>
</dbReference>
<keyword evidence="2" id="KW-0560">Oxidoreductase</keyword>
<dbReference type="EMBL" id="JAODNV010000016">
    <property type="protein sequence ID" value="MCT8991529.1"/>
    <property type="molecule type" value="Genomic_DNA"/>
</dbReference>
<proteinExistence type="inferred from homology"/>
<dbReference type="PRINTS" id="PR00081">
    <property type="entry name" value="GDHRDH"/>
</dbReference>
<gene>
    <name evidence="4" type="ORF">NYR54_14700</name>
</gene>
<feature type="domain" description="Ketoreductase" evidence="3">
    <location>
        <begin position="23"/>
        <end position="197"/>
    </location>
</feature>
<comment type="similarity">
    <text evidence="1">Belongs to the short-chain dehydrogenases/reductases (SDR) family.</text>
</comment>
<dbReference type="Proteomes" id="UP001149009">
    <property type="component" value="Unassembled WGS sequence"/>
</dbReference>
<dbReference type="PANTHER" id="PTHR42760">
    <property type="entry name" value="SHORT-CHAIN DEHYDROGENASES/REDUCTASES FAMILY MEMBER"/>
    <property type="match status" value="1"/>
</dbReference>
<dbReference type="CDD" id="cd05233">
    <property type="entry name" value="SDR_c"/>
    <property type="match status" value="1"/>
</dbReference>
<dbReference type="GO" id="GO:0016616">
    <property type="term" value="F:oxidoreductase activity, acting on the CH-OH group of donors, NAD or NADP as acceptor"/>
    <property type="evidence" value="ECO:0007669"/>
    <property type="project" value="TreeGrafter"/>
</dbReference>
<dbReference type="SUPFAM" id="SSF51735">
    <property type="entry name" value="NAD(P)-binding Rossmann-fold domains"/>
    <property type="match status" value="1"/>
</dbReference>
<dbReference type="PANTHER" id="PTHR42760:SF133">
    <property type="entry name" value="3-OXOACYL-[ACYL-CARRIER-PROTEIN] REDUCTASE"/>
    <property type="match status" value="1"/>
</dbReference>
<dbReference type="InterPro" id="IPR002347">
    <property type="entry name" value="SDR_fam"/>
</dbReference>
<dbReference type="Pfam" id="PF13561">
    <property type="entry name" value="adh_short_C2"/>
    <property type="match status" value="1"/>
</dbReference>
<dbReference type="Gene3D" id="3.40.50.720">
    <property type="entry name" value="NAD(P)-binding Rossmann-like Domain"/>
    <property type="match status" value="1"/>
</dbReference>
<reference evidence="4" key="1">
    <citation type="submission" date="2022-08" db="EMBL/GenBank/DDBJ databases">
        <title>Chelativorans sichuanense sp. nov., a paraffin oil-degrading bacterium isolated from a mixture of oil-based drill cuttings and paddy soil.</title>
        <authorList>
            <person name="Yu J."/>
            <person name="Liu H."/>
            <person name="Chen Q."/>
        </authorList>
    </citation>
    <scope>NUCLEOTIDE SEQUENCE</scope>
    <source>
        <strain evidence="4">SCAU 2101</strain>
    </source>
</reference>
<dbReference type="FunFam" id="3.40.50.720:FF:000084">
    <property type="entry name" value="Short-chain dehydrogenase reductase"/>
    <property type="match status" value="1"/>
</dbReference>
<keyword evidence="5" id="KW-1185">Reference proteome</keyword>
<dbReference type="RefSeq" id="WP_261516456.1">
    <property type="nucleotide sequence ID" value="NZ_JAODNV010000016.1"/>
</dbReference>
<dbReference type="SMART" id="SM00822">
    <property type="entry name" value="PKS_KR"/>
    <property type="match status" value="1"/>
</dbReference>
<protein>
    <submittedName>
        <fullName evidence="4">SDR family oxidoreductase</fullName>
    </submittedName>
</protein>
<dbReference type="InterPro" id="IPR020904">
    <property type="entry name" value="Sc_DH/Rdtase_CS"/>
</dbReference>
<evidence type="ECO:0000313" key="5">
    <source>
        <dbReference type="Proteomes" id="UP001149009"/>
    </source>
</evidence>